<name>A0ABD0U2E3_DENTH</name>
<dbReference type="EMBL" id="JANQDX010000018">
    <property type="protein sequence ID" value="KAL0906072.1"/>
    <property type="molecule type" value="Genomic_DNA"/>
</dbReference>
<evidence type="ECO:0000313" key="1">
    <source>
        <dbReference type="EMBL" id="KAL0906072.1"/>
    </source>
</evidence>
<reference evidence="1 2" key="1">
    <citation type="journal article" date="2024" name="Plant Biotechnol. J.">
        <title>Dendrobium thyrsiflorum genome and its molecular insights into genes involved in important horticultural traits.</title>
        <authorList>
            <person name="Chen B."/>
            <person name="Wang J.Y."/>
            <person name="Zheng P.J."/>
            <person name="Li K.L."/>
            <person name="Liang Y.M."/>
            <person name="Chen X.F."/>
            <person name="Zhang C."/>
            <person name="Zhao X."/>
            <person name="He X."/>
            <person name="Zhang G.Q."/>
            <person name="Liu Z.J."/>
            <person name="Xu Q."/>
        </authorList>
    </citation>
    <scope>NUCLEOTIDE SEQUENCE [LARGE SCALE GENOMIC DNA]</scope>
    <source>
        <strain evidence="1">GZMU011</strain>
    </source>
</reference>
<dbReference type="Proteomes" id="UP001552299">
    <property type="component" value="Unassembled WGS sequence"/>
</dbReference>
<protein>
    <submittedName>
        <fullName evidence="1">Uncharacterized protein</fullName>
    </submittedName>
</protein>
<keyword evidence="2" id="KW-1185">Reference proteome</keyword>
<organism evidence="1 2">
    <name type="scientific">Dendrobium thyrsiflorum</name>
    <name type="common">Pinecone-like raceme dendrobium</name>
    <name type="synonym">Orchid</name>
    <dbReference type="NCBI Taxonomy" id="117978"/>
    <lineage>
        <taxon>Eukaryota</taxon>
        <taxon>Viridiplantae</taxon>
        <taxon>Streptophyta</taxon>
        <taxon>Embryophyta</taxon>
        <taxon>Tracheophyta</taxon>
        <taxon>Spermatophyta</taxon>
        <taxon>Magnoliopsida</taxon>
        <taxon>Liliopsida</taxon>
        <taxon>Asparagales</taxon>
        <taxon>Orchidaceae</taxon>
        <taxon>Epidendroideae</taxon>
        <taxon>Malaxideae</taxon>
        <taxon>Dendrobiinae</taxon>
        <taxon>Dendrobium</taxon>
    </lineage>
</organism>
<gene>
    <name evidence="1" type="ORF">M5K25_024534</name>
</gene>
<proteinExistence type="predicted"/>
<sequence>MILFYIDVIQRICITDRSIKHEETKDRLNPTNLNTNLNSHSMSPYENLKRHSPWLSKVENWHRGVVGIETRLCNTDSSDDLTLLNRYWAPPCPYWEFQRH</sequence>
<evidence type="ECO:0000313" key="2">
    <source>
        <dbReference type="Proteomes" id="UP001552299"/>
    </source>
</evidence>
<dbReference type="AlphaFoldDB" id="A0ABD0U2E3"/>
<accession>A0ABD0U2E3</accession>
<comment type="caution">
    <text evidence="1">The sequence shown here is derived from an EMBL/GenBank/DDBJ whole genome shotgun (WGS) entry which is preliminary data.</text>
</comment>